<accession>A0A1H7W364</accession>
<feature type="transmembrane region" description="Helical" evidence="1">
    <location>
        <begin position="42"/>
        <end position="62"/>
    </location>
</feature>
<dbReference type="AlphaFoldDB" id="A0A1H7W364"/>
<protein>
    <submittedName>
        <fullName evidence="2">Uncharacterized protein</fullName>
    </submittedName>
</protein>
<dbReference type="RefSeq" id="WP_143069501.1">
    <property type="nucleotide sequence ID" value="NZ_FOAW01000024.1"/>
</dbReference>
<evidence type="ECO:0000313" key="3">
    <source>
        <dbReference type="Proteomes" id="UP000198677"/>
    </source>
</evidence>
<reference evidence="3" key="1">
    <citation type="submission" date="2016-10" db="EMBL/GenBank/DDBJ databases">
        <authorList>
            <person name="Varghese N."/>
            <person name="Submissions S."/>
        </authorList>
    </citation>
    <scope>NUCLEOTIDE SEQUENCE [LARGE SCALE GENOMIC DNA]</scope>
    <source>
        <strain evidence="3">DSM 44675</strain>
    </source>
</reference>
<name>A0A1H7W364_9NOCA</name>
<dbReference type="Proteomes" id="UP000198677">
    <property type="component" value="Unassembled WGS sequence"/>
</dbReference>
<evidence type="ECO:0000256" key="1">
    <source>
        <dbReference type="SAM" id="Phobius"/>
    </source>
</evidence>
<gene>
    <name evidence="2" type="ORF">SAMN05444583_12461</name>
</gene>
<keyword evidence="1" id="KW-1133">Transmembrane helix</keyword>
<keyword evidence="1" id="KW-0472">Membrane</keyword>
<sequence length="118" mass="10964">MSRTLARRGASVLVAAAVLGGGLGLGGGAASAAESSSAPVGSVGGVVDLALLAVALGSLLGLDSALGAVGSVEPGNVWTGCAANCPPPGTPIGSIAWDDWINGRPPGTSMPDGGGTSG</sequence>
<dbReference type="EMBL" id="FOAW01000024">
    <property type="protein sequence ID" value="SEM15911.1"/>
    <property type="molecule type" value="Genomic_DNA"/>
</dbReference>
<proteinExistence type="predicted"/>
<keyword evidence="1" id="KW-0812">Transmembrane</keyword>
<organism evidence="2 3">
    <name type="scientific">Rhodococcus maanshanensis</name>
    <dbReference type="NCBI Taxonomy" id="183556"/>
    <lineage>
        <taxon>Bacteria</taxon>
        <taxon>Bacillati</taxon>
        <taxon>Actinomycetota</taxon>
        <taxon>Actinomycetes</taxon>
        <taxon>Mycobacteriales</taxon>
        <taxon>Nocardiaceae</taxon>
        <taxon>Rhodococcus</taxon>
    </lineage>
</organism>
<keyword evidence="3" id="KW-1185">Reference proteome</keyword>
<evidence type="ECO:0000313" key="2">
    <source>
        <dbReference type="EMBL" id="SEM15911.1"/>
    </source>
</evidence>